<feature type="transmembrane region" description="Helical" evidence="14">
    <location>
        <begin position="236"/>
        <end position="255"/>
    </location>
</feature>
<dbReference type="GO" id="GO:0071555">
    <property type="term" value="P:cell wall organization"/>
    <property type="evidence" value="ECO:0007669"/>
    <property type="project" value="UniProtKB-KW"/>
</dbReference>
<sequence length="256" mass="28625">MNLITASILGIVEGITEFLPISSTAHMVLISNLMHLAQSEFVKSFEIIIQLGAILAVVVLYGKKYIRDWACIKKIIIAFIPTGILGFIFYRTIKSMIGNQNIILWALFLGGLGIIFFELIYRKKEVYEGDISVITNRQAFVIGLCQSISMIPGISRSAITVVSGLAMGIHRKAIVEFSFLLAVVTMVAATVYDFSKNFNSFSVDQFDYLAIGFIVSFITAILAIKFMVRYIKNHSFMAFGVYRIVIAALFYLLIIR</sequence>
<keyword evidence="8 14" id="KW-1133">Transmembrane helix</keyword>
<keyword evidence="9 14" id="KW-0472">Membrane</keyword>
<name>A0A837HT78_9BACT</name>
<comment type="function">
    <text evidence="14">Catalyzes the dephosphorylation of undecaprenyl diphosphate (UPP). Confers resistance to bacitracin.</text>
</comment>
<evidence type="ECO:0000313" key="16">
    <source>
        <dbReference type="Proteomes" id="UP000033996"/>
    </source>
</evidence>
<dbReference type="GO" id="GO:0050380">
    <property type="term" value="F:undecaprenyl-diphosphatase activity"/>
    <property type="evidence" value="ECO:0007669"/>
    <property type="project" value="UniProtKB-UniRule"/>
</dbReference>
<comment type="miscellaneous">
    <text evidence="14">Bacitracin is thought to be involved in the inhibition of peptidoglycan synthesis by sequestering undecaprenyl diphosphate, thereby reducing the pool of lipid carrier available.</text>
</comment>
<evidence type="ECO:0000256" key="10">
    <source>
        <dbReference type="ARBA" id="ARBA00023251"/>
    </source>
</evidence>
<evidence type="ECO:0000256" key="3">
    <source>
        <dbReference type="ARBA" id="ARBA00012374"/>
    </source>
</evidence>
<keyword evidence="14" id="KW-0961">Cell wall biogenesis/degradation</keyword>
<dbReference type="Pfam" id="PF02673">
    <property type="entry name" value="BacA"/>
    <property type="match status" value="1"/>
</dbReference>
<comment type="similarity">
    <text evidence="2 14">Belongs to the UppP family.</text>
</comment>
<evidence type="ECO:0000256" key="13">
    <source>
        <dbReference type="ARBA" id="ARBA00047594"/>
    </source>
</evidence>
<proteinExistence type="inferred from homology"/>
<dbReference type="Proteomes" id="UP000033996">
    <property type="component" value="Unassembled WGS sequence"/>
</dbReference>
<dbReference type="GO" id="GO:0046677">
    <property type="term" value="P:response to antibiotic"/>
    <property type="evidence" value="ECO:0007669"/>
    <property type="project" value="UniProtKB-UniRule"/>
</dbReference>
<evidence type="ECO:0000256" key="6">
    <source>
        <dbReference type="ARBA" id="ARBA00022692"/>
    </source>
</evidence>
<evidence type="ECO:0000256" key="5">
    <source>
        <dbReference type="ARBA" id="ARBA00022475"/>
    </source>
</evidence>
<dbReference type="GO" id="GO:0008360">
    <property type="term" value="P:regulation of cell shape"/>
    <property type="evidence" value="ECO:0007669"/>
    <property type="project" value="UniProtKB-KW"/>
</dbReference>
<comment type="caution">
    <text evidence="15">The sequence shown here is derived from an EMBL/GenBank/DDBJ whole genome shotgun (WGS) entry which is preliminary data.</text>
</comment>
<dbReference type="GO" id="GO:0005886">
    <property type="term" value="C:plasma membrane"/>
    <property type="evidence" value="ECO:0007669"/>
    <property type="project" value="UniProtKB-SubCell"/>
</dbReference>
<organism evidence="15 16">
    <name type="scientific">Candidatus Yanofskybacteria bacterium GW2011_GWD1_39_16</name>
    <dbReference type="NCBI Taxonomy" id="1619030"/>
    <lineage>
        <taxon>Bacteria</taxon>
        <taxon>Candidatus Yanofskyibacteriota</taxon>
    </lineage>
</organism>
<keyword evidence="7 14" id="KW-0378">Hydrolase</keyword>
<feature type="transmembrane region" description="Helical" evidence="14">
    <location>
        <begin position="173"/>
        <end position="194"/>
    </location>
</feature>
<dbReference type="EC" id="3.6.1.27" evidence="3 14"/>
<reference evidence="15 16" key="1">
    <citation type="journal article" date="2015" name="Nature">
        <title>rRNA introns, odd ribosomes, and small enigmatic genomes across a large radiation of phyla.</title>
        <authorList>
            <person name="Brown C.T."/>
            <person name="Hug L.A."/>
            <person name="Thomas B.C."/>
            <person name="Sharon I."/>
            <person name="Castelle C.J."/>
            <person name="Singh A."/>
            <person name="Wilkins M.J."/>
            <person name="Williams K.H."/>
            <person name="Banfield J.F."/>
        </authorList>
    </citation>
    <scope>NUCLEOTIDE SEQUENCE [LARGE SCALE GENOMIC DNA]</scope>
</reference>
<comment type="catalytic activity">
    <reaction evidence="13 14">
        <text>di-trans,octa-cis-undecaprenyl diphosphate + H2O = di-trans,octa-cis-undecaprenyl phosphate + phosphate + H(+)</text>
        <dbReference type="Rhea" id="RHEA:28094"/>
        <dbReference type="ChEBI" id="CHEBI:15377"/>
        <dbReference type="ChEBI" id="CHEBI:15378"/>
        <dbReference type="ChEBI" id="CHEBI:43474"/>
        <dbReference type="ChEBI" id="CHEBI:58405"/>
        <dbReference type="ChEBI" id="CHEBI:60392"/>
        <dbReference type="EC" id="3.6.1.27"/>
    </reaction>
</comment>
<keyword evidence="14" id="KW-0133">Cell shape</keyword>
<evidence type="ECO:0000256" key="8">
    <source>
        <dbReference type="ARBA" id="ARBA00022989"/>
    </source>
</evidence>
<keyword evidence="6 14" id="KW-0812">Transmembrane</keyword>
<evidence type="ECO:0000256" key="14">
    <source>
        <dbReference type="HAMAP-Rule" id="MF_01006"/>
    </source>
</evidence>
<dbReference type="GO" id="GO:0009252">
    <property type="term" value="P:peptidoglycan biosynthetic process"/>
    <property type="evidence" value="ECO:0007669"/>
    <property type="project" value="UniProtKB-KW"/>
</dbReference>
<keyword evidence="10 14" id="KW-0046">Antibiotic resistance</keyword>
<feature type="transmembrane region" description="Helical" evidence="14">
    <location>
        <begin position="102"/>
        <end position="121"/>
    </location>
</feature>
<gene>
    <name evidence="14" type="primary">uppP</name>
    <name evidence="15" type="ORF">UT35_C0005G0011</name>
</gene>
<dbReference type="PANTHER" id="PTHR30622:SF3">
    <property type="entry name" value="UNDECAPRENYL-DIPHOSPHATASE"/>
    <property type="match status" value="1"/>
</dbReference>
<evidence type="ECO:0000256" key="1">
    <source>
        <dbReference type="ARBA" id="ARBA00004651"/>
    </source>
</evidence>
<evidence type="ECO:0000256" key="11">
    <source>
        <dbReference type="ARBA" id="ARBA00032707"/>
    </source>
</evidence>
<dbReference type="HAMAP" id="MF_01006">
    <property type="entry name" value="Undec_diphosphatase"/>
    <property type="match status" value="1"/>
</dbReference>
<evidence type="ECO:0000313" key="15">
    <source>
        <dbReference type="EMBL" id="KKR09441.1"/>
    </source>
</evidence>
<feature type="transmembrane region" description="Helical" evidence="14">
    <location>
        <begin position="74"/>
        <end position="90"/>
    </location>
</feature>
<dbReference type="AlphaFoldDB" id="A0A837HT78"/>
<evidence type="ECO:0000256" key="9">
    <source>
        <dbReference type="ARBA" id="ARBA00023136"/>
    </source>
</evidence>
<accession>A0A837HT78</accession>
<evidence type="ECO:0000256" key="7">
    <source>
        <dbReference type="ARBA" id="ARBA00022801"/>
    </source>
</evidence>
<evidence type="ECO:0000256" key="2">
    <source>
        <dbReference type="ARBA" id="ARBA00010621"/>
    </source>
</evidence>
<dbReference type="InterPro" id="IPR003824">
    <property type="entry name" value="UppP"/>
</dbReference>
<comment type="subcellular location">
    <subcellularLocation>
        <location evidence="1 14">Cell membrane</location>
        <topology evidence="1 14">Multi-pass membrane protein</topology>
    </subcellularLocation>
</comment>
<dbReference type="EMBL" id="LBWL01000005">
    <property type="protein sequence ID" value="KKR09441.1"/>
    <property type="molecule type" value="Genomic_DNA"/>
</dbReference>
<feature type="transmembrane region" description="Helical" evidence="14">
    <location>
        <begin position="41"/>
        <end position="62"/>
    </location>
</feature>
<evidence type="ECO:0000256" key="12">
    <source>
        <dbReference type="ARBA" id="ARBA00032932"/>
    </source>
</evidence>
<dbReference type="PANTHER" id="PTHR30622">
    <property type="entry name" value="UNDECAPRENYL-DIPHOSPHATASE"/>
    <property type="match status" value="1"/>
</dbReference>
<keyword evidence="5 14" id="KW-1003">Cell membrane</keyword>
<feature type="transmembrane region" description="Helical" evidence="14">
    <location>
        <begin position="206"/>
        <end position="224"/>
    </location>
</feature>
<keyword evidence="14" id="KW-0573">Peptidoglycan synthesis</keyword>
<dbReference type="NCBIfam" id="TIGR00753">
    <property type="entry name" value="undec_PP_bacA"/>
    <property type="match status" value="1"/>
</dbReference>
<evidence type="ECO:0000256" key="4">
    <source>
        <dbReference type="ARBA" id="ARBA00021581"/>
    </source>
</evidence>
<protein>
    <recommendedName>
        <fullName evidence="4 14">Undecaprenyl-diphosphatase</fullName>
        <ecNumber evidence="3 14">3.6.1.27</ecNumber>
    </recommendedName>
    <alternativeName>
        <fullName evidence="12 14">Bacitracin resistance protein</fullName>
    </alternativeName>
    <alternativeName>
        <fullName evidence="11 14">Undecaprenyl pyrophosphate phosphatase</fullName>
    </alternativeName>
</protein>